<evidence type="ECO:0000313" key="10">
    <source>
        <dbReference type="Proteomes" id="UP001159042"/>
    </source>
</evidence>
<evidence type="ECO:0000256" key="8">
    <source>
        <dbReference type="ARBA" id="ARBA00023485"/>
    </source>
</evidence>
<name>A0AAV8W923_9CUCU</name>
<evidence type="ECO:0000313" key="9">
    <source>
        <dbReference type="EMBL" id="KAJ8923049.1"/>
    </source>
</evidence>
<comment type="subcellular location">
    <subcellularLocation>
        <location evidence="1">Golgi apparatus membrane</location>
        <topology evidence="1">Single-pass membrane protein</topology>
    </subcellularLocation>
</comment>
<evidence type="ECO:0000256" key="3">
    <source>
        <dbReference type="ARBA" id="ARBA00022989"/>
    </source>
</evidence>
<dbReference type="GO" id="GO:2000640">
    <property type="term" value="P:positive regulation of SREBP signaling pathway"/>
    <property type="evidence" value="ECO:0007669"/>
    <property type="project" value="InterPro"/>
</dbReference>
<organism evidence="9 10">
    <name type="scientific">Exocentrus adspersus</name>
    <dbReference type="NCBI Taxonomy" id="1586481"/>
    <lineage>
        <taxon>Eukaryota</taxon>
        <taxon>Metazoa</taxon>
        <taxon>Ecdysozoa</taxon>
        <taxon>Arthropoda</taxon>
        <taxon>Hexapoda</taxon>
        <taxon>Insecta</taxon>
        <taxon>Pterygota</taxon>
        <taxon>Neoptera</taxon>
        <taxon>Endopterygota</taxon>
        <taxon>Coleoptera</taxon>
        <taxon>Polyphaga</taxon>
        <taxon>Cucujiformia</taxon>
        <taxon>Chrysomeloidea</taxon>
        <taxon>Cerambycidae</taxon>
        <taxon>Lamiinae</taxon>
        <taxon>Acanthocinini</taxon>
        <taxon>Exocentrus</taxon>
    </lineage>
</organism>
<evidence type="ECO:0000256" key="7">
    <source>
        <dbReference type="ARBA" id="ARBA00023461"/>
    </source>
</evidence>
<evidence type="ECO:0000256" key="5">
    <source>
        <dbReference type="ARBA" id="ARBA00023136"/>
    </source>
</evidence>
<keyword evidence="4" id="KW-0333">Golgi apparatus</keyword>
<evidence type="ECO:0000256" key="1">
    <source>
        <dbReference type="ARBA" id="ARBA00004194"/>
    </source>
</evidence>
<dbReference type="Pfam" id="PF10218">
    <property type="entry name" value="SPRING1"/>
    <property type="match status" value="1"/>
</dbReference>
<dbReference type="AlphaFoldDB" id="A0AAV8W923"/>
<accession>A0AAV8W923</accession>
<evidence type="ECO:0000256" key="2">
    <source>
        <dbReference type="ARBA" id="ARBA00022692"/>
    </source>
</evidence>
<dbReference type="PANTHER" id="PTHR13481:SF0">
    <property type="entry name" value="SREBP REGULATING GENE PROTEIN"/>
    <property type="match status" value="1"/>
</dbReference>
<sequence length="204" mass="23327">MWHTALIRFLRRRIILGLILALSFCYCLFSYIGTSDFLDSDEVVPVRRTQPFIWRTLQQHNTTSETETNCRNSVQGKVLIADDRGYICPRHEIMLNGCCNDDSPTAMQYSCETCKPNNCCAIYEYCISCCLHPDKKDVLETVLGKAQEQNNVLFASVADHFELCLAKCRTNSQSVQHENSYKDPRAKHCYGELAPVNNNIENEV</sequence>
<keyword evidence="2" id="KW-0812">Transmembrane</keyword>
<reference evidence="9 10" key="1">
    <citation type="journal article" date="2023" name="Insect Mol. Biol.">
        <title>Genome sequencing provides insights into the evolution of gene families encoding plant cell wall-degrading enzymes in longhorned beetles.</title>
        <authorList>
            <person name="Shin N.R."/>
            <person name="Okamura Y."/>
            <person name="Kirsch R."/>
            <person name="Pauchet Y."/>
        </authorList>
    </citation>
    <scope>NUCLEOTIDE SEQUENCE [LARGE SCALE GENOMIC DNA]</scope>
    <source>
        <strain evidence="9">EAD_L_NR</strain>
    </source>
</reference>
<protein>
    <recommendedName>
        <fullName evidence="8">SREBP regulating gene protein</fullName>
    </recommendedName>
</protein>
<dbReference type="EMBL" id="JANEYG010000005">
    <property type="protein sequence ID" value="KAJ8923049.1"/>
    <property type="molecule type" value="Genomic_DNA"/>
</dbReference>
<comment type="similarity">
    <text evidence="7">Belongs to the SPRING family.</text>
</comment>
<gene>
    <name evidence="9" type="ORF">NQ315_001598</name>
</gene>
<keyword evidence="10" id="KW-1185">Reference proteome</keyword>
<dbReference type="Proteomes" id="UP001159042">
    <property type="component" value="Unassembled WGS sequence"/>
</dbReference>
<proteinExistence type="inferred from homology"/>
<evidence type="ECO:0000256" key="4">
    <source>
        <dbReference type="ARBA" id="ARBA00023034"/>
    </source>
</evidence>
<dbReference type="GO" id="GO:0000139">
    <property type="term" value="C:Golgi membrane"/>
    <property type="evidence" value="ECO:0007669"/>
    <property type="project" value="UniProtKB-SubCell"/>
</dbReference>
<comment type="caution">
    <text evidence="9">The sequence shown here is derived from an EMBL/GenBank/DDBJ whole genome shotgun (WGS) entry which is preliminary data.</text>
</comment>
<dbReference type="PANTHER" id="PTHR13481">
    <property type="entry name" value="SREBP REGULATING GENE PROTEIN"/>
    <property type="match status" value="1"/>
</dbReference>
<keyword evidence="3" id="KW-1133">Transmembrane helix</keyword>
<dbReference type="InterPro" id="IPR019352">
    <property type="entry name" value="SPRING1"/>
</dbReference>
<keyword evidence="6" id="KW-0325">Glycoprotein</keyword>
<keyword evidence="5" id="KW-0472">Membrane</keyword>
<evidence type="ECO:0000256" key="6">
    <source>
        <dbReference type="ARBA" id="ARBA00023180"/>
    </source>
</evidence>